<dbReference type="InterPro" id="IPR019264">
    <property type="entry name" value="DUF2179"/>
</dbReference>
<feature type="transmembrane region" description="Helical" evidence="6">
    <location>
        <begin position="119"/>
        <end position="138"/>
    </location>
</feature>
<organism evidence="8 9">
    <name type="scientific">Synergistes jonesii</name>
    <dbReference type="NCBI Taxonomy" id="2754"/>
    <lineage>
        <taxon>Bacteria</taxon>
        <taxon>Thermotogati</taxon>
        <taxon>Synergistota</taxon>
        <taxon>Synergistia</taxon>
        <taxon>Synergistales</taxon>
        <taxon>Synergistaceae</taxon>
        <taxon>Synergistes</taxon>
    </lineage>
</organism>
<evidence type="ECO:0000313" key="9">
    <source>
        <dbReference type="Proteomes" id="UP000027665"/>
    </source>
</evidence>
<dbReference type="AlphaFoldDB" id="A0A073IRJ1"/>
<gene>
    <name evidence="8" type="ORF">EH55_06770</name>
</gene>
<proteinExistence type="predicted"/>
<dbReference type="InterPro" id="IPR051461">
    <property type="entry name" value="UPF0750_membrane"/>
</dbReference>
<evidence type="ECO:0000259" key="7">
    <source>
        <dbReference type="Pfam" id="PF10035"/>
    </source>
</evidence>
<feature type="transmembrane region" description="Helical" evidence="6">
    <location>
        <begin position="165"/>
        <end position="181"/>
    </location>
</feature>
<dbReference type="Gene3D" id="3.30.70.120">
    <property type="match status" value="1"/>
</dbReference>
<keyword evidence="9" id="KW-1185">Reference proteome</keyword>
<dbReference type="Pfam" id="PF02588">
    <property type="entry name" value="YitT_membrane"/>
    <property type="match status" value="1"/>
</dbReference>
<dbReference type="eggNOG" id="COG1284">
    <property type="taxonomic scope" value="Bacteria"/>
</dbReference>
<keyword evidence="2" id="KW-1003">Cell membrane</keyword>
<keyword evidence="3 6" id="KW-0812">Transmembrane</keyword>
<dbReference type="STRING" id="2754.EH55_06770"/>
<dbReference type="EMBL" id="JMKI01000036">
    <property type="protein sequence ID" value="KEJ92076.1"/>
    <property type="molecule type" value="Genomic_DNA"/>
</dbReference>
<dbReference type="InterPro" id="IPR015867">
    <property type="entry name" value="N-reg_PII/ATP_PRibTrfase_C"/>
</dbReference>
<evidence type="ECO:0000256" key="4">
    <source>
        <dbReference type="ARBA" id="ARBA00022989"/>
    </source>
</evidence>
<dbReference type="GO" id="GO:0005886">
    <property type="term" value="C:plasma membrane"/>
    <property type="evidence" value="ECO:0007669"/>
    <property type="project" value="UniProtKB-SubCell"/>
</dbReference>
<feature type="transmembrane region" description="Helical" evidence="6">
    <location>
        <begin position="21"/>
        <end position="43"/>
    </location>
</feature>
<feature type="transmembrane region" description="Helical" evidence="6">
    <location>
        <begin position="187"/>
        <end position="207"/>
    </location>
</feature>
<evidence type="ECO:0000256" key="5">
    <source>
        <dbReference type="ARBA" id="ARBA00023136"/>
    </source>
</evidence>
<dbReference type="InterPro" id="IPR003740">
    <property type="entry name" value="YitT"/>
</dbReference>
<dbReference type="PIRSF" id="PIRSF006483">
    <property type="entry name" value="Membrane_protein_YitT"/>
    <property type="match status" value="1"/>
</dbReference>
<keyword evidence="5 6" id="KW-0472">Membrane</keyword>
<feature type="transmembrane region" description="Helical" evidence="6">
    <location>
        <begin position="90"/>
        <end position="113"/>
    </location>
</feature>
<evidence type="ECO:0000256" key="3">
    <source>
        <dbReference type="ARBA" id="ARBA00022692"/>
    </source>
</evidence>
<evidence type="ECO:0000256" key="2">
    <source>
        <dbReference type="ARBA" id="ARBA00022475"/>
    </source>
</evidence>
<sequence>MEERRLKRLLKKIWIMILSEWKTFAVSFLACAFYAVGVAAFTIPYKFTDLGVMGIAVLLKYAMGLNAAVVALVINMALILWGSRYLSKRFVFWSVLNSFLLSAMIDFFGGFPYPRIDDMFLVSVIGGVIKGLGTGLFYREGVTAGGIDVIVTVLKARRGVEAGRLSFYFNMAILAVSLSVVGLENVLYGLASCYVCGVTLDGVLASFDRRKLVFVVTQHTEAVNEYINKTLGRGCTLLSCEGGFTHKGGFTIMCLLTQRQAMELKRFLAKHYQGSFMAVSAADEVLGRGFKRWRSI</sequence>
<dbReference type="PANTHER" id="PTHR33545">
    <property type="entry name" value="UPF0750 MEMBRANE PROTEIN YITT-RELATED"/>
    <property type="match status" value="1"/>
</dbReference>
<feature type="domain" description="DUF2179" evidence="7">
    <location>
        <begin position="233"/>
        <end position="287"/>
    </location>
</feature>
<name>A0A073IRJ1_9BACT</name>
<reference evidence="8 9" key="1">
    <citation type="submission" date="2014-04" db="EMBL/GenBank/DDBJ databases">
        <title>Draft Genome Sequence of Synergistes jonesii.</title>
        <authorList>
            <person name="Coil D.A."/>
            <person name="Eisen J.A."/>
            <person name="Holland-Moritz H.E."/>
        </authorList>
    </citation>
    <scope>NUCLEOTIDE SEQUENCE [LARGE SCALE GENOMIC DNA]</scope>
    <source>
        <strain evidence="8 9">78-1</strain>
    </source>
</reference>
<comment type="subcellular location">
    <subcellularLocation>
        <location evidence="1">Cell membrane</location>
        <topology evidence="1">Multi-pass membrane protein</topology>
    </subcellularLocation>
</comment>
<keyword evidence="4 6" id="KW-1133">Transmembrane helix</keyword>
<evidence type="ECO:0000313" key="8">
    <source>
        <dbReference type="EMBL" id="KEJ92076.1"/>
    </source>
</evidence>
<dbReference type="Proteomes" id="UP000027665">
    <property type="component" value="Unassembled WGS sequence"/>
</dbReference>
<dbReference type="PANTHER" id="PTHR33545:SF5">
    <property type="entry name" value="UPF0750 MEMBRANE PROTEIN YITT"/>
    <property type="match status" value="1"/>
</dbReference>
<dbReference type="CDD" id="cd16380">
    <property type="entry name" value="YitT_C"/>
    <property type="match status" value="1"/>
</dbReference>
<accession>A0A073IRJ1</accession>
<evidence type="ECO:0000256" key="6">
    <source>
        <dbReference type="SAM" id="Phobius"/>
    </source>
</evidence>
<comment type="caution">
    <text evidence="8">The sequence shown here is derived from an EMBL/GenBank/DDBJ whole genome shotgun (WGS) entry which is preliminary data.</text>
</comment>
<protein>
    <recommendedName>
        <fullName evidence="7">DUF2179 domain-containing protein</fullName>
    </recommendedName>
</protein>
<feature type="transmembrane region" description="Helical" evidence="6">
    <location>
        <begin position="63"/>
        <end position="83"/>
    </location>
</feature>
<evidence type="ECO:0000256" key="1">
    <source>
        <dbReference type="ARBA" id="ARBA00004651"/>
    </source>
</evidence>
<dbReference type="Pfam" id="PF10035">
    <property type="entry name" value="DUF2179"/>
    <property type="match status" value="1"/>
</dbReference>